<dbReference type="InterPro" id="IPR019236">
    <property type="entry name" value="APP1_cat"/>
</dbReference>
<dbReference type="PANTHER" id="PTHR28208:SF3">
    <property type="entry name" value="PHOSPHATIDATE PHOSPHATASE APP1"/>
    <property type="match status" value="1"/>
</dbReference>
<dbReference type="InterPro" id="IPR052935">
    <property type="entry name" value="Mg2+_PAP"/>
</dbReference>
<dbReference type="Pfam" id="PF09949">
    <property type="entry name" value="APP1_cat"/>
    <property type="match status" value="1"/>
</dbReference>
<protein>
    <recommendedName>
        <fullName evidence="1">Phosphatidate phosphatase APP1 catalytic domain-containing protein</fullName>
    </recommendedName>
</protein>
<feature type="domain" description="Phosphatidate phosphatase APP1 catalytic" evidence="1">
    <location>
        <begin position="173"/>
        <end position="319"/>
    </location>
</feature>
<comment type="caution">
    <text evidence="2">The sequence shown here is derived from an EMBL/GenBank/DDBJ whole genome shotgun (WGS) entry which is preliminary data.</text>
</comment>
<sequence length="356" mass="41846">MSQDLNSKLLLLKHWLKMAPSWVRHGSPLKMDEELIFFPTSATQQEDGSWIIPVHAWFFELDKNSIMRLLSVKAVSELLEFMDVTEEQARLPIFQERIKWFLVDNESNKRIHIKLDGELHRSPRSKLSGHLQFDIPYQGKPEEAWLKLPVDMPEQDTREFFAETQLIPRQGLSVISDIDDTLKPSNVLDKKLLIQSVFLKEYHAVEGMPAFFQWLSNQGAYFHYLSSSPWQMYPLLKPLLDQYYPRGPVHLRNFNPSNRSFIKFFMSSEVYKTTKAMNIIHRYPEHQFILIGDSGEKDPEVYARIYREFPHNIKQILIRAVDGSNLHQKRFAEVFAEVPKDKWKVFAEPSHSLLDM</sequence>
<dbReference type="RefSeq" id="WP_109837997.1">
    <property type="nucleotide sequence ID" value="NZ_QGKM01000036.1"/>
</dbReference>
<name>A0A317CDJ9_9GAMM</name>
<organism evidence="2 3">
    <name type="scientific">Leucothrix pacifica</name>
    <dbReference type="NCBI Taxonomy" id="1247513"/>
    <lineage>
        <taxon>Bacteria</taxon>
        <taxon>Pseudomonadati</taxon>
        <taxon>Pseudomonadota</taxon>
        <taxon>Gammaproteobacteria</taxon>
        <taxon>Thiotrichales</taxon>
        <taxon>Thiotrichaceae</taxon>
        <taxon>Leucothrix</taxon>
    </lineage>
</organism>
<dbReference type="OrthoDB" id="9789875at2"/>
<evidence type="ECO:0000313" key="2">
    <source>
        <dbReference type="EMBL" id="PWQ96606.1"/>
    </source>
</evidence>
<dbReference type="EMBL" id="QGKM01000036">
    <property type="protein sequence ID" value="PWQ96606.1"/>
    <property type="molecule type" value="Genomic_DNA"/>
</dbReference>
<accession>A0A317CDJ9</accession>
<gene>
    <name evidence="2" type="ORF">DKW60_12545</name>
</gene>
<proteinExistence type="predicted"/>
<dbReference type="PANTHER" id="PTHR28208">
    <property type="entry name" value="PHOSPHATIDATE PHOSPHATASE APP1"/>
    <property type="match status" value="1"/>
</dbReference>
<dbReference type="AlphaFoldDB" id="A0A317CDJ9"/>
<keyword evidence="3" id="KW-1185">Reference proteome</keyword>
<dbReference type="GO" id="GO:0008195">
    <property type="term" value="F:phosphatidate phosphatase activity"/>
    <property type="evidence" value="ECO:0007669"/>
    <property type="project" value="InterPro"/>
</dbReference>
<reference evidence="2 3" key="1">
    <citation type="submission" date="2018-05" db="EMBL/GenBank/DDBJ databases">
        <title>Leucothrix arctica sp. nov., isolated from Arctic seawater.</title>
        <authorList>
            <person name="Choi A."/>
            <person name="Baek K."/>
        </authorList>
    </citation>
    <scope>NUCLEOTIDE SEQUENCE [LARGE SCALE GENOMIC DNA]</scope>
    <source>
        <strain evidence="2 3">JCM 18388</strain>
    </source>
</reference>
<dbReference type="Proteomes" id="UP000245539">
    <property type="component" value="Unassembled WGS sequence"/>
</dbReference>
<evidence type="ECO:0000259" key="1">
    <source>
        <dbReference type="Pfam" id="PF09949"/>
    </source>
</evidence>
<evidence type="ECO:0000313" key="3">
    <source>
        <dbReference type="Proteomes" id="UP000245539"/>
    </source>
</evidence>